<dbReference type="PANTHER" id="PTHR24114">
    <property type="entry name" value="LEUCINE RICH REPEAT FAMILY PROTEIN"/>
    <property type="match status" value="1"/>
</dbReference>
<accession>A0A3N4IAX7</accession>
<keyword evidence="2" id="KW-1185">Reference proteome</keyword>
<dbReference type="PANTHER" id="PTHR24114:SF2">
    <property type="entry name" value="F-BOX DOMAIN-CONTAINING PROTEIN-RELATED"/>
    <property type="match status" value="1"/>
</dbReference>
<organism evidence="1 2">
    <name type="scientific">Ascobolus immersus RN42</name>
    <dbReference type="NCBI Taxonomy" id="1160509"/>
    <lineage>
        <taxon>Eukaryota</taxon>
        <taxon>Fungi</taxon>
        <taxon>Dikarya</taxon>
        <taxon>Ascomycota</taxon>
        <taxon>Pezizomycotina</taxon>
        <taxon>Pezizomycetes</taxon>
        <taxon>Pezizales</taxon>
        <taxon>Ascobolaceae</taxon>
        <taxon>Ascobolus</taxon>
    </lineage>
</organism>
<dbReference type="AlphaFoldDB" id="A0A3N4IAX7"/>
<dbReference type="Proteomes" id="UP000275078">
    <property type="component" value="Unassembled WGS sequence"/>
</dbReference>
<dbReference type="STRING" id="1160509.A0A3N4IAX7"/>
<evidence type="ECO:0000313" key="2">
    <source>
        <dbReference type="Proteomes" id="UP000275078"/>
    </source>
</evidence>
<gene>
    <name evidence="1" type="ORF">BJ508DRAFT_413639</name>
</gene>
<dbReference type="InterPro" id="IPR052394">
    <property type="entry name" value="LRR-containing"/>
</dbReference>
<dbReference type="Gene3D" id="3.80.10.10">
    <property type="entry name" value="Ribonuclease Inhibitor"/>
    <property type="match status" value="1"/>
</dbReference>
<dbReference type="SUPFAM" id="SSF52047">
    <property type="entry name" value="RNI-like"/>
    <property type="match status" value="1"/>
</dbReference>
<protein>
    <submittedName>
        <fullName evidence="1">RNI-like protein</fullName>
    </submittedName>
</protein>
<evidence type="ECO:0000313" key="1">
    <source>
        <dbReference type="EMBL" id="RPA83229.1"/>
    </source>
</evidence>
<proteinExistence type="predicted"/>
<name>A0A3N4IAX7_ASCIM</name>
<dbReference type="Pfam" id="PF13516">
    <property type="entry name" value="LRR_6"/>
    <property type="match status" value="1"/>
</dbReference>
<reference evidence="1 2" key="1">
    <citation type="journal article" date="2018" name="Nat. Ecol. Evol.">
        <title>Pezizomycetes genomes reveal the molecular basis of ectomycorrhizal truffle lifestyle.</title>
        <authorList>
            <person name="Murat C."/>
            <person name="Payen T."/>
            <person name="Noel B."/>
            <person name="Kuo A."/>
            <person name="Morin E."/>
            <person name="Chen J."/>
            <person name="Kohler A."/>
            <person name="Krizsan K."/>
            <person name="Balestrini R."/>
            <person name="Da Silva C."/>
            <person name="Montanini B."/>
            <person name="Hainaut M."/>
            <person name="Levati E."/>
            <person name="Barry K.W."/>
            <person name="Belfiori B."/>
            <person name="Cichocki N."/>
            <person name="Clum A."/>
            <person name="Dockter R.B."/>
            <person name="Fauchery L."/>
            <person name="Guy J."/>
            <person name="Iotti M."/>
            <person name="Le Tacon F."/>
            <person name="Lindquist E.A."/>
            <person name="Lipzen A."/>
            <person name="Malagnac F."/>
            <person name="Mello A."/>
            <person name="Molinier V."/>
            <person name="Miyauchi S."/>
            <person name="Poulain J."/>
            <person name="Riccioni C."/>
            <person name="Rubini A."/>
            <person name="Sitrit Y."/>
            <person name="Splivallo R."/>
            <person name="Traeger S."/>
            <person name="Wang M."/>
            <person name="Zifcakova L."/>
            <person name="Wipf D."/>
            <person name="Zambonelli A."/>
            <person name="Paolocci F."/>
            <person name="Nowrousian M."/>
            <person name="Ottonello S."/>
            <person name="Baldrian P."/>
            <person name="Spatafora J.W."/>
            <person name="Henrissat B."/>
            <person name="Nagy L.G."/>
            <person name="Aury J.M."/>
            <person name="Wincker P."/>
            <person name="Grigoriev I.V."/>
            <person name="Bonfante P."/>
            <person name="Martin F.M."/>
        </authorList>
    </citation>
    <scope>NUCLEOTIDE SEQUENCE [LARGE SCALE GENOMIC DNA]</scope>
    <source>
        <strain evidence="1 2">RN42</strain>
    </source>
</reference>
<dbReference type="EMBL" id="ML119666">
    <property type="protein sequence ID" value="RPA83229.1"/>
    <property type="molecule type" value="Genomic_DNA"/>
</dbReference>
<dbReference type="InterPro" id="IPR032675">
    <property type="entry name" value="LRR_dom_sf"/>
</dbReference>
<dbReference type="InterPro" id="IPR001611">
    <property type="entry name" value="Leu-rich_rpt"/>
</dbReference>
<sequence>MTTPTPTTTELEADIPLYGGLHDASLDTVLKAAELAATFRSTLADLLSSVPIPSYNYVALLSLPRRRSRTPCNRLMANLVANLLYPTPATSLAPIIRYEDDVKLVRQTITKQRVDELKAFRDASERNVFKERILAQGPWDPKVNPMSLGGAPSLPMPVAIAEEEDLKPFFSHLEAGGNLASPIGSKGKEPYYDTPLVEFERGVLYADARMDLCKQVLGPTHITRLVDTLETNEFVRHFLLGNNIIGPVGAARIAEFCKDERFKDRIETWYLAGNCIDAVGFGKLVDSWKGSEVVTNVWLKRNPLMPESAGKVVELILNTPNLRTLDLDQTELSDAGVATIFEALAKHDKELPLRNIYLNATGISTSASTAIASFLASPHCKLEGLYMSNNPIGPDGAVELSKGLVQNKSLLRLSISSAGLSSPTASLIFQALTGHPTLTTLEIGQAYATKDLEGRYNFLTTASIPSITTFMANTPSLRYLGLGLMDLDRASYHGLLNTAMESPILYFEAKPLKGISVGQVQKMADSKLRHSLLRTMTARAQTEYKNPDLSYQGFLDEHLRWLRSPKDVRLIDSVYRNRDAGMARRGEKVLEKWWGDDGEVLGQVMEGRKEVKVMMCPMKAAALERGRRALEERLAREAKEAGDKGGMDAIVQGASVIKV</sequence>
<dbReference type="OrthoDB" id="333024at2759"/>
<dbReference type="SMART" id="SM00368">
    <property type="entry name" value="LRR_RI"/>
    <property type="match status" value="5"/>
</dbReference>